<accession>A0A062VFP8</accession>
<evidence type="ECO:0000313" key="3">
    <source>
        <dbReference type="Proteomes" id="UP000027100"/>
    </source>
</evidence>
<dbReference type="PATRIC" id="fig|1280954.3.peg.2104"/>
<dbReference type="RefSeq" id="WP_035598125.1">
    <property type="nucleotide sequence ID" value="NZ_ARYM01000011.1"/>
</dbReference>
<sequence>MILQVILASLTMTTGTGPMHAALAATEAPETFRAAFTVELRSQAARHVYTFDPRLPKAERWQLVSRQGQDQELDAVAANWASEPAPDGRLFPDDLRACLGQTVQVETTGHAWRVGFRHHPNYNDNEFDRWAAERLQAIALLDPVGERFLQIDYTLPKAVNGPSGGKLTRYNQSYILSTEPRWGFSYVSGFSIDLEARAAFKRITRRYEANVTDVQFFFASPEAEQTYLATTGAGL</sequence>
<dbReference type="Proteomes" id="UP000027100">
    <property type="component" value="Unassembled WGS sequence"/>
</dbReference>
<proteinExistence type="predicted"/>
<reference evidence="2 3" key="1">
    <citation type="journal article" date="2014" name="Antonie Van Leeuwenhoek">
        <title>Hyphomonas beringensis sp. nov. and Hyphomonas chukchiensis sp. nov., isolated from surface seawater of the Bering Sea and Chukchi Sea.</title>
        <authorList>
            <person name="Li C."/>
            <person name="Lai Q."/>
            <person name="Li G."/>
            <person name="Dong C."/>
            <person name="Wang J."/>
            <person name="Liao Y."/>
            <person name="Shao Z."/>
        </authorList>
    </citation>
    <scope>NUCLEOTIDE SEQUENCE [LARGE SCALE GENOMIC DNA]</scope>
    <source>
        <strain evidence="2 3">PS728</strain>
    </source>
</reference>
<feature type="chain" id="PRO_5001615166" description="Lipoprotein" evidence="1">
    <location>
        <begin position="22"/>
        <end position="235"/>
    </location>
</feature>
<name>A0A062VFP8_9PROT</name>
<evidence type="ECO:0008006" key="4">
    <source>
        <dbReference type="Google" id="ProtNLM"/>
    </source>
</evidence>
<dbReference type="AlphaFoldDB" id="A0A062VFP8"/>
<organism evidence="2 3">
    <name type="scientific">Hyphomonas polymorpha PS728</name>
    <dbReference type="NCBI Taxonomy" id="1280954"/>
    <lineage>
        <taxon>Bacteria</taxon>
        <taxon>Pseudomonadati</taxon>
        <taxon>Pseudomonadota</taxon>
        <taxon>Alphaproteobacteria</taxon>
        <taxon>Hyphomonadales</taxon>
        <taxon>Hyphomonadaceae</taxon>
        <taxon>Hyphomonas</taxon>
    </lineage>
</organism>
<evidence type="ECO:0000256" key="1">
    <source>
        <dbReference type="SAM" id="SignalP"/>
    </source>
</evidence>
<dbReference type="OrthoDB" id="7617050at2"/>
<protein>
    <recommendedName>
        <fullName evidence="4">Lipoprotein</fullName>
    </recommendedName>
</protein>
<keyword evidence="3" id="KW-1185">Reference proteome</keyword>
<keyword evidence="1" id="KW-0732">Signal</keyword>
<feature type="signal peptide" evidence="1">
    <location>
        <begin position="1"/>
        <end position="21"/>
    </location>
</feature>
<gene>
    <name evidence="2" type="ORF">HPO_10387</name>
</gene>
<dbReference type="STRING" id="1280954.HPO_10387"/>
<dbReference type="EMBL" id="ARYM01000011">
    <property type="protein sequence ID" value="KCZ98305.1"/>
    <property type="molecule type" value="Genomic_DNA"/>
</dbReference>
<comment type="caution">
    <text evidence="2">The sequence shown here is derived from an EMBL/GenBank/DDBJ whole genome shotgun (WGS) entry which is preliminary data.</text>
</comment>
<evidence type="ECO:0000313" key="2">
    <source>
        <dbReference type="EMBL" id="KCZ98305.1"/>
    </source>
</evidence>